<accession>A0A7W5B632</accession>
<proteinExistence type="inferred from homology"/>
<evidence type="ECO:0000256" key="4">
    <source>
        <dbReference type="ARBA" id="ARBA00022989"/>
    </source>
</evidence>
<feature type="domain" description="ABC3 transporter permease C-terminal" evidence="8">
    <location>
        <begin position="90"/>
        <end position="204"/>
    </location>
</feature>
<evidence type="ECO:0000256" key="2">
    <source>
        <dbReference type="ARBA" id="ARBA00022475"/>
    </source>
</evidence>
<dbReference type="Proteomes" id="UP000541535">
    <property type="component" value="Unassembled WGS sequence"/>
</dbReference>
<dbReference type="GO" id="GO:0022857">
    <property type="term" value="F:transmembrane transporter activity"/>
    <property type="evidence" value="ECO:0007669"/>
    <property type="project" value="TreeGrafter"/>
</dbReference>
<evidence type="ECO:0000256" key="7">
    <source>
        <dbReference type="SAM" id="Phobius"/>
    </source>
</evidence>
<keyword evidence="3 7" id="KW-0812">Transmembrane</keyword>
<evidence type="ECO:0000256" key="5">
    <source>
        <dbReference type="ARBA" id="ARBA00023136"/>
    </source>
</evidence>
<feature type="domain" description="MacB-like periplasmic core" evidence="9">
    <location>
        <begin position="232"/>
        <end position="396"/>
    </location>
</feature>
<dbReference type="Pfam" id="PF02687">
    <property type="entry name" value="FtsX"/>
    <property type="match status" value="2"/>
</dbReference>
<feature type="transmembrane region" description="Helical" evidence="7">
    <location>
        <begin position="471"/>
        <end position="495"/>
    </location>
</feature>
<comment type="caution">
    <text evidence="10">The sequence shown here is derived from an EMBL/GenBank/DDBJ whole genome shotgun (WGS) entry which is preliminary data.</text>
</comment>
<comment type="similarity">
    <text evidence="6">Belongs to the ABC-4 integral membrane protein family.</text>
</comment>
<feature type="domain" description="ABC3 transporter permease C-terminal" evidence="8">
    <location>
        <begin position="474"/>
        <end position="575"/>
    </location>
</feature>
<evidence type="ECO:0000313" key="10">
    <source>
        <dbReference type="EMBL" id="MBB3117182.1"/>
    </source>
</evidence>
<dbReference type="PANTHER" id="PTHR30572">
    <property type="entry name" value="MEMBRANE COMPONENT OF TRANSPORTER-RELATED"/>
    <property type="match status" value="1"/>
</dbReference>
<sequence>MNWGLARIWLKLRADADPARLQAFLQAETDRNSPLAEARLGVMAAALGGRKPVDIALVGLPALYLDPDLEDWGRFQPHGKLSDVYSLSAAGLLIMLLAAINYVNLATMRTLQRQREIAIRKLMGAGIGRVAALFLAESILAALLAMALGLGLAWLFQPLLGNWLERDLGSLFTPSYCAVALLLAIAIGILAGAYPAWLALNVHPAQPLANRDSGEKSAGLNMRRTLTVLQFGAAIGLAATATAITWQTWYASHADPGFNTAHLHVISLPGKATAQSRKAFVEALKREPEVQAAASSLAAVGGNLGARIFRFYKNGSSPMLNYEAQVVDATFFQVYGIQPLAGELFSPQRDQGTARGVILNASALKSFGFSKAQDAVGQTIRNAKRETVLGVAPDIRHHSLYSKAGAIVYELDDGNATGGVASVRSILASAELARRLGPVWQRYFADETMALRPAASLFAENYERDRGKAHMLGLASLIAIVLAACGIYVLAAYSVQRNQRQIVLRKLHGASNGAIVRLLGREYLLLLAFGALCGLPLAAFAIERYLAEYAERAPMGHWPLLAAVLLAMLVALLATGRHMMAGLRLPPVLALRLQDA</sequence>
<reference evidence="10 11" key="1">
    <citation type="submission" date="2020-08" db="EMBL/GenBank/DDBJ databases">
        <title>Genomic Encyclopedia of Type Strains, Phase III (KMG-III): the genomes of soil and plant-associated and newly described type strains.</title>
        <authorList>
            <person name="Whitman W."/>
        </authorList>
    </citation>
    <scope>NUCLEOTIDE SEQUENCE [LARGE SCALE GENOMIC DNA]</scope>
    <source>
        <strain evidence="10 11">CECT 8897</strain>
    </source>
</reference>
<feature type="transmembrane region" description="Helical" evidence="7">
    <location>
        <begin position="523"/>
        <end position="542"/>
    </location>
</feature>
<evidence type="ECO:0000256" key="3">
    <source>
        <dbReference type="ARBA" id="ARBA00022692"/>
    </source>
</evidence>
<protein>
    <recommendedName>
        <fullName evidence="12">FtsX-like permease family protein</fullName>
    </recommendedName>
</protein>
<evidence type="ECO:0000259" key="9">
    <source>
        <dbReference type="Pfam" id="PF12704"/>
    </source>
</evidence>
<feature type="transmembrane region" description="Helical" evidence="7">
    <location>
        <begin position="176"/>
        <end position="200"/>
    </location>
</feature>
<dbReference type="Pfam" id="PF12704">
    <property type="entry name" value="MacB_PCD"/>
    <property type="match status" value="1"/>
</dbReference>
<evidence type="ECO:0000313" key="11">
    <source>
        <dbReference type="Proteomes" id="UP000541535"/>
    </source>
</evidence>
<keyword evidence="5 7" id="KW-0472">Membrane</keyword>
<organism evidence="10 11">
    <name type="scientific">Pseudoduganella violacea</name>
    <dbReference type="NCBI Taxonomy" id="1715466"/>
    <lineage>
        <taxon>Bacteria</taxon>
        <taxon>Pseudomonadati</taxon>
        <taxon>Pseudomonadota</taxon>
        <taxon>Betaproteobacteria</taxon>
        <taxon>Burkholderiales</taxon>
        <taxon>Oxalobacteraceae</taxon>
        <taxon>Telluria group</taxon>
        <taxon>Pseudoduganella</taxon>
    </lineage>
</organism>
<feature type="transmembrane region" description="Helical" evidence="7">
    <location>
        <begin position="126"/>
        <end position="156"/>
    </location>
</feature>
<keyword evidence="4 7" id="KW-1133">Transmembrane helix</keyword>
<dbReference type="InterPro" id="IPR025857">
    <property type="entry name" value="MacB_PCD"/>
</dbReference>
<evidence type="ECO:0000259" key="8">
    <source>
        <dbReference type="Pfam" id="PF02687"/>
    </source>
</evidence>
<comment type="subcellular location">
    <subcellularLocation>
        <location evidence="1">Cell membrane</location>
        <topology evidence="1">Multi-pass membrane protein</topology>
    </subcellularLocation>
</comment>
<feature type="transmembrane region" description="Helical" evidence="7">
    <location>
        <begin position="226"/>
        <end position="249"/>
    </location>
</feature>
<dbReference type="InterPro" id="IPR003838">
    <property type="entry name" value="ABC3_permease_C"/>
</dbReference>
<feature type="transmembrane region" description="Helical" evidence="7">
    <location>
        <begin position="557"/>
        <end position="575"/>
    </location>
</feature>
<keyword evidence="11" id="KW-1185">Reference proteome</keyword>
<dbReference type="InterPro" id="IPR050250">
    <property type="entry name" value="Macrolide_Exporter_MacB"/>
</dbReference>
<dbReference type="PANTHER" id="PTHR30572:SF4">
    <property type="entry name" value="ABC TRANSPORTER PERMEASE YTRF"/>
    <property type="match status" value="1"/>
</dbReference>
<evidence type="ECO:0008006" key="12">
    <source>
        <dbReference type="Google" id="ProtNLM"/>
    </source>
</evidence>
<keyword evidence="2" id="KW-1003">Cell membrane</keyword>
<dbReference type="GO" id="GO:0005886">
    <property type="term" value="C:plasma membrane"/>
    <property type="evidence" value="ECO:0007669"/>
    <property type="project" value="UniProtKB-SubCell"/>
</dbReference>
<feature type="transmembrane region" description="Helical" evidence="7">
    <location>
        <begin position="84"/>
        <end position="105"/>
    </location>
</feature>
<evidence type="ECO:0000256" key="6">
    <source>
        <dbReference type="ARBA" id="ARBA00038076"/>
    </source>
</evidence>
<name>A0A7W5B632_9BURK</name>
<dbReference type="RefSeq" id="WP_183439170.1">
    <property type="nucleotide sequence ID" value="NZ_JACHXD010000001.1"/>
</dbReference>
<dbReference type="AlphaFoldDB" id="A0A7W5B632"/>
<gene>
    <name evidence="10" type="ORF">FHS03_000201</name>
</gene>
<dbReference type="EMBL" id="JACHXD010000001">
    <property type="protein sequence ID" value="MBB3117182.1"/>
    <property type="molecule type" value="Genomic_DNA"/>
</dbReference>
<evidence type="ECO:0000256" key="1">
    <source>
        <dbReference type="ARBA" id="ARBA00004651"/>
    </source>
</evidence>